<evidence type="ECO:0000313" key="2">
    <source>
        <dbReference type="Proteomes" id="UP000887013"/>
    </source>
</evidence>
<protein>
    <submittedName>
        <fullName evidence="1">Uncharacterized protein</fullName>
    </submittedName>
</protein>
<proteinExistence type="predicted"/>
<gene>
    <name evidence="1" type="primary">B7P43_G16760</name>
    <name evidence="1" type="ORF">NPIL_27951</name>
</gene>
<comment type="caution">
    <text evidence="1">The sequence shown here is derived from an EMBL/GenBank/DDBJ whole genome shotgun (WGS) entry which is preliminary data.</text>
</comment>
<reference evidence="1" key="1">
    <citation type="submission" date="2020-08" db="EMBL/GenBank/DDBJ databases">
        <title>Multicomponent nature underlies the extraordinary mechanical properties of spider dragline silk.</title>
        <authorList>
            <person name="Kono N."/>
            <person name="Nakamura H."/>
            <person name="Mori M."/>
            <person name="Yoshida Y."/>
            <person name="Ohtoshi R."/>
            <person name="Malay A.D."/>
            <person name="Moran D.A.P."/>
            <person name="Tomita M."/>
            <person name="Numata K."/>
            <person name="Arakawa K."/>
        </authorList>
    </citation>
    <scope>NUCLEOTIDE SEQUENCE</scope>
</reference>
<dbReference type="AlphaFoldDB" id="A0A8X6U7E1"/>
<dbReference type="Proteomes" id="UP000887013">
    <property type="component" value="Unassembled WGS sequence"/>
</dbReference>
<dbReference type="EMBL" id="BMAW01076085">
    <property type="protein sequence ID" value="GFT99819.1"/>
    <property type="molecule type" value="Genomic_DNA"/>
</dbReference>
<keyword evidence="2" id="KW-1185">Reference proteome</keyword>
<sequence length="101" mass="11997">MERFFNILEPDGLGDQDKAWAPHKVLRTCEEDLCLWFKGKKNSFRYGIPMVWRERKNHTIFYYFCSVDGRGFDKRDKNKISYHNLDSSVRPVSHSSEIPIP</sequence>
<dbReference type="OrthoDB" id="7890494at2759"/>
<name>A0A8X6U7E1_NEPPI</name>
<accession>A0A8X6U7E1</accession>
<organism evidence="1 2">
    <name type="scientific">Nephila pilipes</name>
    <name type="common">Giant wood spider</name>
    <name type="synonym">Nephila maculata</name>
    <dbReference type="NCBI Taxonomy" id="299642"/>
    <lineage>
        <taxon>Eukaryota</taxon>
        <taxon>Metazoa</taxon>
        <taxon>Ecdysozoa</taxon>
        <taxon>Arthropoda</taxon>
        <taxon>Chelicerata</taxon>
        <taxon>Arachnida</taxon>
        <taxon>Araneae</taxon>
        <taxon>Araneomorphae</taxon>
        <taxon>Entelegynae</taxon>
        <taxon>Araneoidea</taxon>
        <taxon>Nephilidae</taxon>
        <taxon>Nephila</taxon>
    </lineage>
</organism>
<evidence type="ECO:0000313" key="1">
    <source>
        <dbReference type="EMBL" id="GFT99819.1"/>
    </source>
</evidence>